<evidence type="ECO:0000313" key="6">
    <source>
        <dbReference type="Proteomes" id="UP000092600"/>
    </source>
</evidence>
<dbReference type="EMBL" id="LSRQ01000210">
    <property type="protein sequence ID" value="OAY84561.1"/>
    <property type="molecule type" value="Genomic_DNA"/>
</dbReference>
<dbReference type="PANTHER" id="PTHR45648">
    <property type="entry name" value="GDSL LIPASE/ACYLHYDROLASE FAMILY PROTEIN (AFU_ORTHOLOGUE AFUA_4G14700)"/>
    <property type="match status" value="1"/>
</dbReference>
<name>A0A199W5N5_ANACO</name>
<sequence>MASSPCLYLLLIVLSLRATPCLSYTSFIFGDSLADAGNNDYLLTLSRADSPPYGIDFTPSGGRPTGRFTNGRTISDIIGEALGDSSFPPPYLAPNAAENSKERGVNFASGASGILDETGSLFINYFEETRNHMVEKMGENHTSEFLRKAVFSIASGSNDILNYLEPSIPFLGRDKMPASVLQDTMVSNLTTYLKIKVQALRHIRNARFCFVKRLHELGARKFVVVDVGPLGCIPYVRALKLVSKGRCSSTANKLVQGYNAKLRRGIYKLNREMGPETMFIYANSYDIVIDLMRNSRQYGFVNANDPCCGGSFPPFLCFRGVDATESSFLCENRTEYVFWDAYHPTEATNLLIASRFLDGDASAAFPVNVRKLYEA</sequence>
<evidence type="ECO:0000256" key="3">
    <source>
        <dbReference type="ARBA" id="ARBA00022963"/>
    </source>
</evidence>
<comment type="similarity">
    <text evidence="1">Belongs to the 'GDSL' lipolytic enzyme family.</text>
</comment>
<evidence type="ECO:0000256" key="1">
    <source>
        <dbReference type="ARBA" id="ARBA00008668"/>
    </source>
</evidence>
<feature type="chain" id="PRO_5008508576" evidence="4">
    <location>
        <begin position="24"/>
        <end position="375"/>
    </location>
</feature>
<feature type="signal peptide" evidence="4">
    <location>
        <begin position="1"/>
        <end position="23"/>
    </location>
</feature>
<organism evidence="5 6">
    <name type="scientific">Ananas comosus</name>
    <name type="common">Pineapple</name>
    <name type="synonym">Ananas ananas</name>
    <dbReference type="NCBI Taxonomy" id="4615"/>
    <lineage>
        <taxon>Eukaryota</taxon>
        <taxon>Viridiplantae</taxon>
        <taxon>Streptophyta</taxon>
        <taxon>Embryophyta</taxon>
        <taxon>Tracheophyta</taxon>
        <taxon>Spermatophyta</taxon>
        <taxon>Magnoliopsida</taxon>
        <taxon>Liliopsida</taxon>
        <taxon>Poales</taxon>
        <taxon>Bromeliaceae</taxon>
        <taxon>Bromelioideae</taxon>
        <taxon>Ananas</taxon>
    </lineage>
</organism>
<dbReference type="PANTHER" id="PTHR45648:SF5">
    <property type="entry name" value="OS04G0577300 PROTEIN"/>
    <property type="match status" value="1"/>
</dbReference>
<keyword evidence="3" id="KW-0442">Lipid degradation</keyword>
<dbReference type="GO" id="GO:0016788">
    <property type="term" value="F:hydrolase activity, acting on ester bonds"/>
    <property type="evidence" value="ECO:0007669"/>
    <property type="project" value="InterPro"/>
</dbReference>
<keyword evidence="3" id="KW-0443">Lipid metabolism</keyword>
<dbReference type="InterPro" id="IPR035669">
    <property type="entry name" value="SGNH_plant_lipase-like"/>
</dbReference>
<dbReference type="GO" id="GO:0016042">
    <property type="term" value="P:lipid catabolic process"/>
    <property type="evidence" value="ECO:0007669"/>
    <property type="project" value="UniProtKB-KW"/>
</dbReference>
<dbReference type="Pfam" id="PF00657">
    <property type="entry name" value="Lipase_GDSL"/>
    <property type="match status" value="1"/>
</dbReference>
<evidence type="ECO:0000256" key="2">
    <source>
        <dbReference type="ARBA" id="ARBA00022801"/>
    </source>
</evidence>
<dbReference type="AlphaFoldDB" id="A0A199W5N5"/>
<protein>
    <submittedName>
        <fullName evidence="5">GDSL esterase/lipase</fullName>
    </submittedName>
</protein>
<comment type="caution">
    <text evidence="5">The sequence shown here is derived from an EMBL/GenBank/DDBJ whole genome shotgun (WGS) entry which is preliminary data.</text>
</comment>
<dbReference type="CDD" id="cd01837">
    <property type="entry name" value="SGNH_plant_lipase_like"/>
    <property type="match status" value="1"/>
</dbReference>
<keyword evidence="2" id="KW-0378">Hydrolase</keyword>
<reference evidence="5 6" key="1">
    <citation type="journal article" date="2016" name="DNA Res.">
        <title>The draft genome of MD-2 pineapple using hybrid error correction of long reads.</title>
        <authorList>
            <person name="Redwan R.M."/>
            <person name="Saidin A."/>
            <person name="Kumar S.V."/>
        </authorList>
    </citation>
    <scope>NUCLEOTIDE SEQUENCE [LARGE SCALE GENOMIC DNA]</scope>
    <source>
        <strain evidence="6">cv. MD2</strain>
        <tissue evidence="5">Leaf</tissue>
    </source>
</reference>
<dbReference type="InterPro" id="IPR001087">
    <property type="entry name" value="GDSL"/>
</dbReference>
<keyword evidence="4" id="KW-0732">Signal</keyword>
<dbReference type="InterPro" id="IPR051058">
    <property type="entry name" value="GDSL_Est/Lipase"/>
</dbReference>
<dbReference type="Gene3D" id="3.40.50.1110">
    <property type="entry name" value="SGNH hydrolase"/>
    <property type="match status" value="1"/>
</dbReference>
<dbReference type="InterPro" id="IPR036514">
    <property type="entry name" value="SGNH_hydro_sf"/>
</dbReference>
<evidence type="ECO:0000313" key="5">
    <source>
        <dbReference type="EMBL" id="OAY84561.1"/>
    </source>
</evidence>
<dbReference type="Proteomes" id="UP000092600">
    <property type="component" value="Unassembled WGS sequence"/>
</dbReference>
<evidence type="ECO:0000256" key="4">
    <source>
        <dbReference type="SAM" id="SignalP"/>
    </source>
</evidence>
<accession>A0A199W5N5</accession>
<gene>
    <name evidence="5" type="ORF">ACMD2_03595</name>
</gene>
<dbReference type="STRING" id="4615.A0A199W5N5"/>
<proteinExistence type="inferred from homology"/>